<feature type="region of interest" description="Disordered" evidence="1">
    <location>
        <begin position="1"/>
        <end position="23"/>
    </location>
</feature>
<name>A0AA39J5Q9_9AGAR</name>
<dbReference type="Proteomes" id="UP001175226">
    <property type="component" value="Unassembled WGS sequence"/>
</dbReference>
<protein>
    <recommendedName>
        <fullName evidence="4">Heterokaryon incompatibility domain-containing protein</fullName>
    </recommendedName>
</protein>
<proteinExistence type="predicted"/>
<keyword evidence="3" id="KW-1185">Reference proteome</keyword>
<dbReference type="EMBL" id="JAUEPT010000060">
    <property type="protein sequence ID" value="KAK0435746.1"/>
    <property type="molecule type" value="Genomic_DNA"/>
</dbReference>
<comment type="caution">
    <text evidence="2">The sequence shown here is derived from an EMBL/GenBank/DDBJ whole genome shotgun (WGS) entry which is preliminary data.</text>
</comment>
<evidence type="ECO:0000313" key="2">
    <source>
        <dbReference type="EMBL" id="KAK0435746.1"/>
    </source>
</evidence>
<sequence length="544" mass="62840">MYFGPNRQIVSKRSHSPPSLRPRSYTGSKLLIPSALANISCADLGIDGVLEKLNAILGTSHELTVSLKSVLESYITRNDDFGTVYAHLRQYWNYDFARIEYFLRHEEKWIQQKERSALVDGRIKSTHIRCRRVWDLYANRVVPSWATKKTPLGISHAWMDKQDRVDVWTPINRREWPVPIPKDANLDLIRIEMLNLGAEYAWLDVLCLRQEHGLRENLRAAEWKIDVPTIGWVYRNKEVVCYFCGLGRPLRLEPGYFGSDRCWFKRAWTLQEISDKTSIGGVTDIDQTLAEDIQVRFYKQLLSLGQMRRSHLVFDVLSEMRSRVSTKSLDMVAGLGYILDLVYLPIYDEGQSEEDAWAALVNAMPRYSKETLLFLYPEPGSGKERWRPSWKEIMTKPLPLHQRSLPERQVHRQYDALGFVANAHSGFYIKSGYVQGLSHPSHNGMSRQGELIIKVDTGSTHTFNIIADHTYPIPEGLYTLLGFIDRDPVSRIPLSGTDLLFWVIGRERQDGKFEKVSVFSMPDNIERRRIQRPKIGRYTGSLFC</sequence>
<organism evidence="2 3">
    <name type="scientific">Armillaria borealis</name>
    <dbReference type="NCBI Taxonomy" id="47425"/>
    <lineage>
        <taxon>Eukaryota</taxon>
        <taxon>Fungi</taxon>
        <taxon>Dikarya</taxon>
        <taxon>Basidiomycota</taxon>
        <taxon>Agaricomycotina</taxon>
        <taxon>Agaricomycetes</taxon>
        <taxon>Agaricomycetidae</taxon>
        <taxon>Agaricales</taxon>
        <taxon>Marasmiineae</taxon>
        <taxon>Physalacriaceae</taxon>
        <taxon>Armillaria</taxon>
    </lineage>
</organism>
<accession>A0AA39J5Q9</accession>
<dbReference type="AlphaFoldDB" id="A0AA39J5Q9"/>
<gene>
    <name evidence="2" type="ORF">EV421DRAFT_2087051</name>
</gene>
<evidence type="ECO:0000256" key="1">
    <source>
        <dbReference type="SAM" id="MobiDB-lite"/>
    </source>
</evidence>
<reference evidence="2" key="1">
    <citation type="submission" date="2023-06" db="EMBL/GenBank/DDBJ databases">
        <authorList>
            <consortium name="Lawrence Berkeley National Laboratory"/>
            <person name="Ahrendt S."/>
            <person name="Sahu N."/>
            <person name="Indic B."/>
            <person name="Wong-Bajracharya J."/>
            <person name="Merenyi Z."/>
            <person name="Ke H.-M."/>
            <person name="Monk M."/>
            <person name="Kocsube S."/>
            <person name="Drula E."/>
            <person name="Lipzen A."/>
            <person name="Balint B."/>
            <person name="Henrissat B."/>
            <person name="Andreopoulos B."/>
            <person name="Martin F.M."/>
            <person name="Harder C.B."/>
            <person name="Rigling D."/>
            <person name="Ford K.L."/>
            <person name="Foster G.D."/>
            <person name="Pangilinan J."/>
            <person name="Papanicolaou A."/>
            <person name="Barry K."/>
            <person name="LaButti K."/>
            <person name="Viragh M."/>
            <person name="Koriabine M."/>
            <person name="Yan M."/>
            <person name="Riley R."/>
            <person name="Champramary S."/>
            <person name="Plett K.L."/>
            <person name="Tsai I.J."/>
            <person name="Slot J."/>
            <person name="Sipos G."/>
            <person name="Plett J."/>
            <person name="Nagy L.G."/>
            <person name="Grigoriev I.V."/>
        </authorList>
    </citation>
    <scope>NUCLEOTIDE SEQUENCE</scope>
    <source>
        <strain evidence="2">FPL87.14</strain>
    </source>
</reference>
<evidence type="ECO:0000313" key="3">
    <source>
        <dbReference type="Proteomes" id="UP001175226"/>
    </source>
</evidence>
<evidence type="ECO:0008006" key="4">
    <source>
        <dbReference type="Google" id="ProtNLM"/>
    </source>
</evidence>